<feature type="domain" description="ABC transporter" evidence="3">
    <location>
        <begin position="16"/>
        <end position="243"/>
    </location>
</feature>
<protein>
    <submittedName>
        <fullName evidence="4">ABC transporter ATP-binding protein</fullName>
    </submittedName>
</protein>
<comment type="caution">
    <text evidence="4">The sequence shown here is derived from an EMBL/GenBank/DDBJ whole genome shotgun (WGS) entry which is preliminary data.</text>
</comment>
<reference evidence="4" key="1">
    <citation type="journal article" date="2018" name="Genome Biol.">
        <title>SKESA: strategic k-mer extension for scrupulous assemblies.</title>
        <authorList>
            <person name="Souvorov A."/>
            <person name="Agarwala R."/>
            <person name="Lipman D.J."/>
        </authorList>
    </citation>
    <scope>NUCLEOTIDE SEQUENCE</scope>
    <source>
        <strain evidence="4">AZ00058701</strain>
    </source>
</reference>
<sequence>MWMSIMSKWSSKQIIIDVSGLAKSFNGINAVVNLNLQIEEGTIFGFLGPNGSGKTTSLRLLSGLIIPDKGQGRCLNLDLMTQTKLIQAQIGYMPQNFCLYQNLTVYENLDFIARIYQLKNRKERLKEIIELLALSDNQKRITATLSGGWKQRVALAAALLHKPRILLLDEPTSGIDPQSRLLIWAHIQSIVSKGVTVLLSTQHMDEAERCHQLVYMSAGEIIARGSVIEIIQSTGLHSWVVKGESFSRLKDILVNNPAIQMIEKGNEMRISSIVDDIHQVLDPFVLNNYEIKKTDTTLEDAFIYKIMKEGNPK</sequence>
<evidence type="ECO:0000313" key="4">
    <source>
        <dbReference type="EMBL" id="HAU1880407.1"/>
    </source>
</evidence>
<dbReference type="InterPro" id="IPR003439">
    <property type="entry name" value="ABC_transporter-like_ATP-bd"/>
</dbReference>
<evidence type="ECO:0000313" key="5">
    <source>
        <dbReference type="Proteomes" id="UP000866496"/>
    </source>
</evidence>
<dbReference type="InterPro" id="IPR003593">
    <property type="entry name" value="AAA+_ATPase"/>
</dbReference>
<evidence type="ECO:0000256" key="1">
    <source>
        <dbReference type="ARBA" id="ARBA00022741"/>
    </source>
</evidence>
<dbReference type="PANTHER" id="PTHR43038:SF3">
    <property type="entry name" value="ABC TRANSPORTER G FAMILY MEMBER 20 ISOFORM X1"/>
    <property type="match status" value="1"/>
</dbReference>
<dbReference type="SUPFAM" id="SSF52540">
    <property type="entry name" value="P-loop containing nucleoside triphosphate hydrolases"/>
    <property type="match status" value="1"/>
</dbReference>
<dbReference type="Gene3D" id="3.40.50.300">
    <property type="entry name" value="P-loop containing nucleotide triphosphate hydrolases"/>
    <property type="match status" value="1"/>
</dbReference>
<dbReference type="AlphaFoldDB" id="A0AAN5PHI1"/>
<keyword evidence="1" id="KW-0547">Nucleotide-binding</keyword>
<dbReference type="Proteomes" id="UP000866496">
    <property type="component" value="Unassembled WGS sequence"/>
</dbReference>
<evidence type="ECO:0000259" key="3">
    <source>
        <dbReference type="PROSITE" id="PS50893"/>
    </source>
</evidence>
<keyword evidence="2 4" id="KW-0067">ATP-binding</keyword>
<dbReference type="Pfam" id="PF00005">
    <property type="entry name" value="ABC_tran"/>
    <property type="match status" value="1"/>
</dbReference>
<accession>A0AAN5PHI1</accession>
<gene>
    <name evidence="4" type="ORF">JBJ86_09150</name>
</gene>
<dbReference type="PROSITE" id="PS00211">
    <property type="entry name" value="ABC_TRANSPORTER_1"/>
    <property type="match status" value="1"/>
</dbReference>
<dbReference type="EMBL" id="DACWHX010000010">
    <property type="protein sequence ID" value="HAU1880407.1"/>
    <property type="molecule type" value="Genomic_DNA"/>
</dbReference>
<dbReference type="InterPro" id="IPR017871">
    <property type="entry name" value="ABC_transporter-like_CS"/>
</dbReference>
<dbReference type="PROSITE" id="PS50893">
    <property type="entry name" value="ABC_TRANSPORTER_2"/>
    <property type="match status" value="1"/>
</dbReference>
<dbReference type="GO" id="GO:0005524">
    <property type="term" value="F:ATP binding"/>
    <property type="evidence" value="ECO:0007669"/>
    <property type="project" value="UniProtKB-KW"/>
</dbReference>
<evidence type="ECO:0000256" key="2">
    <source>
        <dbReference type="ARBA" id="ARBA00022840"/>
    </source>
</evidence>
<organism evidence="4 5">
    <name type="scientific">Legionella pneumophila</name>
    <dbReference type="NCBI Taxonomy" id="446"/>
    <lineage>
        <taxon>Bacteria</taxon>
        <taxon>Pseudomonadati</taxon>
        <taxon>Pseudomonadota</taxon>
        <taxon>Gammaproteobacteria</taxon>
        <taxon>Legionellales</taxon>
        <taxon>Legionellaceae</taxon>
        <taxon>Legionella</taxon>
    </lineage>
</organism>
<dbReference type="GO" id="GO:0016887">
    <property type="term" value="F:ATP hydrolysis activity"/>
    <property type="evidence" value="ECO:0007669"/>
    <property type="project" value="InterPro"/>
</dbReference>
<proteinExistence type="predicted"/>
<dbReference type="SMART" id="SM00382">
    <property type="entry name" value="AAA"/>
    <property type="match status" value="1"/>
</dbReference>
<reference evidence="4" key="2">
    <citation type="submission" date="2019-10" db="EMBL/GenBank/DDBJ databases">
        <authorList>
            <consortium name="NCBI Pathogen Detection Project"/>
        </authorList>
    </citation>
    <scope>NUCLEOTIDE SEQUENCE</scope>
    <source>
        <strain evidence="4">AZ00058701</strain>
    </source>
</reference>
<dbReference type="PANTHER" id="PTHR43038">
    <property type="entry name" value="ATP-BINDING CASSETTE, SUB-FAMILY H, MEMBER 1"/>
    <property type="match status" value="1"/>
</dbReference>
<dbReference type="InterPro" id="IPR027417">
    <property type="entry name" value="P-loop_NTPase"/>
</dbReference>
<name>A0AAN5PHI1_LEGPN</name>